<dbReference type="InterPro" id="IPR000182">
    <property type="entry name" value="GNAT_dom"/>
</dbReference>
<dbReference type="STRING" id="1236976.JCM16418_44"/>
<dbReference type="PROSITE" id="PS51186">
    <property type="entry name" value="GNAT"/>
    <property type="match status" value="1"/>
</dbReference>
<dbReference type="AlphaFoldDB" id="W7YNA0"/>
<evidence type="ECO:0000259" key="1">
    <source>
        <dbReference type="PROSITE" id="PS51186"/>
    </source>
</evidence>
<dbReference type="Gene3D" id="3.40.630.30">
    <property type="match status" value="1"/>
</dbReference>
<keyword evidence="3" id="KW-1185">Reference proteome</keyword>
<comment type="caution">
    <text evidence="2">The sequence shown here is derived from an EMBL/GenBank/DDBJ whole genome shotgun (WGS) entry which is preliminary data.</text>
</comment>
<organism evidence="2 3">
    <name type="scientific">Paenibacillus pini JCM 16418</name>
    <dbReference type="NCBI Taxonomy" id="1236976"/>
    <lineage>
        <taxon>Bacteria</taxon>
        <taxon>Bacillati</taxon>
        <taxon>Bacillota</taxon>
        <taxon>Bacilli</taxon>
        <taxon>Bacillales</taxon>
        <taxon>Paenibacillaceae</taxon>
        <taxon>Paenibacillus</taxon>
    </lineage>
</organism>
<feature type="domain" description="N-acetyltransferase" evidence="1">
    <location>
        <begin position="12"/>
        <end position="155"/>
    </location>
</feature>
<dbReference type="Pfam" id="PF00583">
    <property type="entry name" value="Acetyltransf_1"/>
    <property type="match status" value="1"/>
</dbReference>
<accession>W7YNA0</accession>
<name>W7YNA0_9BACL</name>
<dbReference type="SUPFAM" id="SSF55729">
    <property type="entry name" value="Acyl-CoA N-acyltransferases (Nat)"/>
    <property type="match status" value="1"/>
</dbReference>
<dbReference type="eggNOG" id="COG1670">
    <property type="taxonomic scope" value="Bacteria"/>
</dbReference>
<evidence type="ECO:0000313" key="3">
    <source>
        <dbReference type="Proteomes" id="UP000019364"/>
    </source>
</evidence>
<dbReference type="InterPro" id="IPR016181">
    <property type="entry name" value="Acyl_CoA_acyltransferase"/>
</dbReference>
<dbReference type="Proteomes" id="UP000019364">
    <property type="component" value="Unassembled WGS sequence"/>
</dbReference>
<dbReference type="EMBL" id="BAVZ01000001">
    <property type="protein sequence ID" value="GAF06101.1"/>
    <property type="molecule type" value="Genomic_DNA"/>
</dbReference>
<gene>
    <name evidence="2" type="ORF">JCM16418_44</name>
</gene>
<dbReference type="RefSeq" id="WP_036645040.1">
    <property type="nucleotide sequence ID" value="NZ_BAVZ01000001.1"/>
</dbReference>
<reference evidence="2 3" key="1">
    <citation type="journal article" date="2014" name="Genome Announc.">
        <title>Draft Genome Sequence of Paenibacillus pini JCM 16418T, Isolated from the Rhizosphere of Pine Tree.</title>
        <authorList>
            <person name="Yuki M."/>
            <person name="Oshima K."/>
            <person name="Suda W."/>
            <person name="Oshida Y."/>
            <person name="Kitamura K."/>
            <person name="Iida Y."/>
            <person name="Hattori M."/>
            <person name="Ohkuma M."/>
        </authorList>
    </citation>
    <scope>NUCLEOTIDE SEQUENCE [LARGE SCALE GENOMIC DNA]</scope>
    <source>
        <strain evidence="2 3">JCM 16418</strain>
    </source>
</reference>
<proteinExistence type="predicted"/>
<protein>
    <submittedName>
        <fullName evidence="2">Acetyltransferase</fullName>
    </submittedName>
</protein>
<dbReference type="GO" id="GO:0016747">
    <property type="term" value="F:acyltransferase activity, transferring groups other than amino-acyl groups"/>
    <property type="evidence" value="ECO:0007669"/>
    <property type="project" value="InterPro"/>
</dbReference>
<evidence type="ECO:0000313" key="2">
    <source>
        <dbReference type="EMBL" id="GAF06101.1"/>
    </source>
</evidence>
<sequence length="155" mass="18233">MFLKPMDELYASDIATWKYEVPYDLYDMDEDDESIQELMHYQCILRNDQLIGYFCTGEYAQVPLGHSQWAYPEFNSIIDLGFGMKPELTGQGLGYEFITFIIQEVRHQYDPSTIRLTVATFNKRAIQLYTRVGFVKESSFLTNNNEFWVMTKPFV</sequence>
<keyword evidence="2" id="KW-0808">Transferase</keyword>